<dbReference type="PANTHER" id="PTHR23501">
    <property type="entry name" value="MAJOR FACILITATOR SUPERFAMILY"/>
    <property type="match status" value="1"/>
</dbReference>
<feature type="transmembrane region" description="Helical" evidence="6">
    <location>
        <begin position="340"/>
        <end position="359"/>
    </location>
</feature>
<feature type="transmembrane region" description="Helical" evidence="6">
    <location>
        <begin position="87"/>
        <end position="104"/>
    </location>
</feature>
<feature type="transmembrane region" description="Helical" evidence="6">
    <location>
        <begin position="237"/>
        <end position="255"/>
    </location>
</feature>
<evidence type="ECO:0000313" key="9">
    <source>
        <dbReference type="Proteomes" id="UP000253922"/>
    </source>
</evidence>
<dbReference type="SUPFAM" id="SSF103473">
    <property type="entry name" value="MFS general substrate transporter"/>
    <property type="match status" value="1"/>
</dbReference>
<protein>
    <submittedName>
        <fullName evidence="8">Arabinose efflux permease</fullName>
    </submittedName>
</protein>
<keyword evidence="4 6" id="KW-1133">Transmembrane helix</keyword>
<accession>A0A7U9KMQ0</accession>
<evidence type="ECO:0000256" key="1">
    <source>
        <dbReference type="ARBA" id="ARBA00004651"/>
    </source>
</evidence>
<proteinExistence type="predicted"/>
<dbReference type="AlphaFoldDB" id="A0A7U9KMQ0"/>
<keyword evidence="9" id="KW-1185">Reference proteome</keyword>
<feature type="transmembrane region" description="Helical" evidence="6">
    <location>
        <begin position="145"/>
        <end position="164"/>
    </location>
</feature>
<evidence type="ECO:0000256" key="5">
    <source>
        <dbReference type="ARBA" id="ARBA00023136"/>
    </source>
</evidence>
<dbReference type="GO" id="GO:0005886">
    <property type="term" value="C:plasma membrane"/>
    <property type="evidence" value="ECO:0007669"/>
    <property type="project" value="UniProtKB-SubCell"/>
</dbReference>
<dbReference type="PANTHER" id="PTHR23501:SF191">
    <property type="entry name" value="VACUOLAR BASIC AMINO ACID TRANSPORTER 4"/>
    <property type="match status" value="1"/>
</dbReference>
<evidence type="ECO:0000256" key="2">
    <source>
        <dbReference type="ARBA" id="ARBA00022448"/>
    </source>
</evidence>
<sequence length="464" mass="49424">MEQSSLILEQQVSSARRRIAIGVGAVFFTQFISYLFINARNIATPRMIAELNGMPWFSWLIALPALGGAIGTLIFGRLSDMYGRRKILLVTMVFLVAGLCLVPLSRSMGAVVAIQTVMSVGWWAIVPLCFTAIGDLFPPEERAKWTGLLNLPSGIAATIGPVLGGLVADSSWGWRGVFWASLPLALLAGVFIALGLPKHSSPRRQSIDGWGILSMAIATTALIIGFSWLGVPERRGEGAFLIGVAGIAWAGFIAIEKKAEAPILDPQVLFNRAFLTVAAGGFLYFFGSVAMNAYAPLFAQNVMGVSATLSGSMLTPYTMLVAFMGIPTGFLLAKTRKYQWVYVFSFGVIGLAMFAMGRFTAHTPIWVYILVTSVAGLGMGVIPTINAVMAQLTVPKHLLGVAVGAIFFFQMVGIAVAPAVLGLVQNSTSTLEGGLKLVFLAGAMAMLIALFLMMTLPQISANGE</sequence>
<feature type="domain" description="Major facilitator superfamily (MFS) profile" evidence="7">
    <location>
        <begin position="19"/>
        <end position="460"/>
    </location>
</feature>
<evidence type="ECO:0000256" key="6">
    <source>
        <dbReference type="SAM" id="Phobius"/>
    </source>
</evidence>
<dbReference type="PROSITE" id="PS50850">
    <property type="entry name" value="MFS"/>
    <property type="match status" value="1"/>
</dbReference>
<evidence type="ECO:0000256" key="4">
    <source>
        <dbReference type="ARBA" id="ARBA00022989"/>
    </source>
</evidence>
<gene>
    <name evidence="8" type="ORF">ATHL_03586</name>
</gene>
<evidence type="ECO:0000313" key="8">
    <source>
        <dbReference type="EMBL" id="GAP08679.1"/>
    </source>
</evidence>
<evidence type="ECO:0000259" key="7">
    <source>
        <dbReference type="PROSITE" id="PS50850"/>
    </source>
</evidence>
<dbReference type="EMBL" id="DF967967">
    <property type="protein sequence ID" value="GAP08679.1"/>
    <property type="molecule type" value="Genomic_DNA"/>
</dbReference>
<dbReference type="RefSeq" id="WP_062196453.1">
    <property type="nucleotide sequence ID" value="NZ_DF967967.1"/>
</dbReference>
<dbReference type="InterPro" id="IPR036259">
    <property type="entry name" value="MFS_trans_sf"/>
</dbReference>
<name>A0A7U9KMQ0_9CHLR</name>
<feature type="transmembrane region" description="Helical" evidence="6">
    <location>
        <begin position="398"/>
        <end position="425"/>
    </location>
</feature>
<feature type="transmembrane region" description="Helical" evidence="6">
    <location>
        <begin position="20"/>
        <end position="37"/>
    </location>
</feature>
<dbReference type="InterPro" id="IPR020846">
    <property type="entry name" value="MFS_dom"/>
</dbReference>
<feature type="transmembrane region" description="Helical" evidence="6">
    <location>
        <begin position="110"/>
        <end position="133"/>
    </location>
</feature>
<feature type="transmembrane region" description="Helical" evidence="6">
    <location>
        <begin position="314"/>
        <end position="333"/>
    </location>
</feature>
<feature type="transmembrane region" description="Helical" evidence="6">
    <location>
        <begin position="176"/>
        <end position="197"/>
    </location>
</feature>
<feature type="transmembrane region" description="Helical" evidence="6">
    <location>
        <begin position="209"/>
        <end position="231"/>
    </location>
</feature>
<dbReference type="Pfam" id="PF07690">
    <property type="entry name" value="MFS_1"/>
    <property type="match status" value="1"/>
</dbReference>
<dbReference type="InterPro" id="IPR011701">
    <property type="entry name" value="MFS"/>
</dbReference>
<feature type="transmembrane region" description="Helical" evidence="6">
    <location>
        <begin position="57"/>
        <end position="75"/>
    </location>
</feature>
<reference evidence="9" key="1">
    <citation type="submission" date="2015-07" db="EMBL/GenBank/DDBJ databases">
        <title>Draft Genome Sequences of Anaerolinea thermolimosa IMO-1, Bellilinea caldifistulae GOMI-1, Leptolinea tardivitalis YMTK-2, Levilinea saccharolytica KIBI-1,Longilinea arvoryzae KOME-1, Previously Described as Members of the Anaerolineaceae (Chloroflexi).</title>
        <authorList>
            <person name="Sekiguchi Y."/>
            <person name="Ohashi A."/>
            <person name="Matsuura N."/>
            <person name="Tourlousse M.D."/>
        </authorList>
    </citation>
    <scope>NUCLEOTIDE SEQUENCE [LARGE SCALE GENOMIC DNA]</scope>
    <source>
        <strain evidence="9">IMO-1</strain>
    </source>
</reference>
<organism evidence="8 9">
    <name type="scientific">Anaerolinea thermolimosa</name>
    <dbReference type="NCBI Taxonomy" id="229919"/>
    <lineage>
        <taxon>Bacteria</taxon>
        <taxon>Bacillati</taxon>
        <taxon>Chloroflexota</taxon>
        <taxon>Anaerolineae</taxon>
        <taxon>Anaerolineales</taxon>
        <taxon>Anaerolineaceae</taxon>
        <taxon>Anaerolinea</taxon>
    </lineage>
</organism>
<keyword evidence="3 6" id="KW-0812">Transmembrane</keyword>
<evidence type="ECO:0000256" key="3">
    <source>
        <dbReference type="ARBA" id="ARBA00022692"/>
    </source>
</evidence>
<comment type="subcellular location">
    <subcellularLocation>
        <location evidence="1">Cell membrane</location>
        <topology evidence="1">Multi-pass membrane protein</topology>
    </subcellularLocation>
</comment>
<dbReference type="Proteomes" id="UP000253922">
    <property type="component" value="Unassembled WGS sequence"/>
</dbReference>
<feature type="transmembrane region" description="Helical" evidence="6">
    <location>
        <begin position="275"/>
        <end position="294"/>
    </location>
</feature>
<keyword evidence="5 6" id="KW-0472">Membrane</keyword>
<dbReference type="Gene3D" id="1.20.1250.20">
    <property type="entry name" value="MFS general substrate transporter like domains"/>
    <property type="match status" value="1"/>
</dbReference>
<keyword evidence="2" id="KW-0813">Transport</keyword>
<feature type="transmembrane region" description="Helical" evidence="6">
    <location>
        <begin position="365"/>
        <end position="386"/>
    </location>
</feature>
<dbReference type="GO" id="GO:0022857">
    <property type="term" value="F:transmembrane transporter activity"/>
    <property type="evidence" value="ECO:0007669"/>
    <property type="project" value="InterPro"/>
</dbReference>
<feature type="transmembrane region" description="Helical" evidence="6">
    <location>
        <begin position="437"/>
        <end position="456"/>
    </location>
</feature>